<name>A0A4W3HUJ1_CALMI</name>
<reference evidence="1" key="5">
    <citation type="submission" date="2025-09" db="UniProtKB">
        <authorList>
            <consortium name="Ensembl"/>
        </authorList>
    </citation>
    <scope>IDENTIFICATION</scope>
</reference>
<reference evidence="1" key="4">
    <citation type="submission" date="2025-08" db="UniProtKB">
        <authorList>
            <consortium name="Ensembl"/>
        </authorList>
    </citation>
    <scope>IDENTIFICATION</scope>
</reference>
<accession>A0A4W3HUJ1</accession>
<dbReference type="InParanoid" id="A0A4W3HUJ1"/>
<dbReference type="Proteomes" id="UP000314986">
    <property type="component" value="Unassembled WGS sequence"/>
</dbReference>
<reference evidence="2" key="2">
    <citation type="journal article" date="2007" name="PLoS Biol.">
        <title>Survey sequencing and comparative analysis of the elephant shark (Callorhinchus milii) genome.</title>
        <authorList>
            <person name="Venkatesh B."/>
            <person name="Kirkness E.F."/>
            <person name="Loh Y.H."/>
            <person name="Halpern A.L."/>
            <person name="Lee A.P."/>
            <person name="Johnson J."/>
            <person name="Dandona N."/>
            <person name="Viswanathan L.D."/>
            <person name="Tay A."/>
            <person name="Venter J.C."/>
            <person name="Strausberg R.L."/>
            <person name="Brenner S."/>
        </authorList>
    </citation>
    <scope>NUCLEOTIDE SEQUENCE [LARGE SCALE GENOMIC DNA]</scope>
</reference>
<evidence type="ECO:0000313" key="2">
    <source>
        <dbReference type="Proteomes" id="UP000314986"/>
    </source>
</evidence>
<protein>
    <submittedName>
        <fullName evidence="1">Uncharacterized protein</fullName>
    </submittedName>
</protein>
<evidence type="ECO:0000313" key="1">
    <source>
        <dbReference type="Ensembl" id="ENSCMIP00000019976.1"/>
    </source>
</evidence>
<sequence>DALVENRTLQNKLQLADAVQCQAHSAEQDYEEVIRLLEAEITELKIEQAGKQQVSPGESTKEDVQELRRRLSIIDCQLRKSELDRKHLEISNKRLLSFAEVRVLFN</sequence>
<reference evidence="2" key="3">
    <citation type="journal article" date="2014" name="Nature">
        <title>Elephant shark genome provides unique insights into gnathostome evolution.</title>
        <authorList>
            <consortium name="International Elephant Shark Genome Sequencing Consortium"/>
            <person name="Venkatesh B."/>
            <person name="Lee A.P."/>
            <person name="Ravi V."/>
            <person name="Maurya A.K."/>
            <person name="Lian M.M."/>
            <person name="Swann J.B."/>
            <person name="Ohta Y."/>
            <person name="Flajnik M.F."/>
            <person name="Sutoh Y."/>
            <person name="Kasahara M."/>
            <person name="Hoon S."/>
            <person name="Gangu V."/>
            <person name="Roy S.W."/>
            <person name="Irimia M."/>
            <person name="Korzh V."/>
            <person name="Kondrychyn I."/>
            <person name="Lim Z.W."/>
            <person name="Tay B.H."/>
            <person name="Tohari S."/>
            <person name="Kong K.W."/>
            <person name="Ho S."/>
            <person name="Lorente-Galdos B."/>
            <person name="Quilez J."/>
            <person name="Marques-Bonet T."/>
            <person name="Raney B.J."/>
            <person name="Ingham P.W."/>
            <person name="Tay A."/>
            <person name="Hillier L.W."/>
            <person name="Minx P."/>
            <person name="Boehm T."/>
            <person name="Wilson R.K."/>
            <person name="Brenner S."/>
            <person name="Warren W.C."/>
        </authorList>
    </citation>
    <scope>NUCLEOTIDE SEQUENCE [LARGE SCALE GENOMIC DNA]</scope>
</reference>
<dbReference type="Ensembl" id="ENSCMIT00000020348.1">
    <property type="protein sequence ID" value="ENSCMIP00000019976.1"/>
    <property type="gene ID" value="ENSCMIG00000009263.1"/>
</dbReference>
<dbReference type="AlphaFoldDB" id="A0A4W3HUJ1"/>
<keyword evidence="2" id="KW-1185">Reference proteome</keyword>
<reference evidence="2" key="1">
    <citation type="journal article" date="2006" name="Science">
        <title>Ancient noncoding elements conserved in the human genome.</title>
        <authorList>
            <person name="Venkatesh B."/>
            <person name="Kirkness E.F."/>
            <person name="Loh Y.H."/>
            <person name="Halpern A.L."/>
            <person name="Lee A.P."/>
            <person name="Johnson J."/>
            <person name="Dandona N."/>
            <person name="Viswanathan L.D."/>
            <person name="Tay A."/>
            <person name="Venter J.C."/>
            <person name="Strausberg R.L."/>
            <person name="Brenner S."/>
        </authorList>
    </citation>
    <scope>NUCLEOTIDE SEQUENCE [LARGE SCALE GENOMIC DNA]</scope>
</reference>
<dbReference type="STRING" id="7868.ENSCMIP00000019976"/>
<proteinExistence type="predicted"/>
<organism evidence="1 2">
    <name type="scientific">Callorhinchus milii</name>
    <name type="common">Ghost shark</name>
    <dbReference type="NCBI Taxonomy" id="7868"/>
    <lineage>
        <taxon>Eukaryota</taxon>
        <taxon>Metazoa</taxon>
        <taxon>Chordata</taxon>
        <taxon>Craniata</taxon>
        <taxon>Vertebrata</taxon>
        <taxon>Chondrichthyes</taxon>
        <taxon>Holocephali</taxon>
        <taxon>Chimaeriformes</taxon>
        <taxon>Callorhinchidae</taxon>
        <taxon>Callorhinchus</taxon>
    </lineage>
</organism>
<dbReference type="GeneTree" id="ENSGT00940000164817"/>